<dbReference type="EMBL" id="JBFDAA010000017">
    <property type="protein sequence ID" value="KAL1116913.1"/>
    <property type="molecule type" value="Genomic_DNA"/>
</dbReference>
<dbReference type="PANTHER" id="PTHR46532">
    <property type="entry name" value="MALE FERTILITY FACTOR KL5"/>
    <property type="match status" value="1"/>
</dbReference>
<gene>
    <name evidence="3" type="ORF">AAG570_005382</name>
</gene>
<feature type="domain" description="Dynein heavy chain tail" evidence="2">
    <location>
        <begin position="596"/>
        <end position="818"/>
    </location>
</feature>
<feature type="compositionally biased region" description="Acidic residues" evidence="1">
    <location>
        <begin position="31"/>
        <end position="63"/>
    </location>
</feature>
<proteinExistence type="predicted"/>
<evidence type="ECO:0000313" key="4">
    <source>
        <dbReference type="Proteomes" id="UP001558652"/>
    </source>
</evidence>
<evidence type="ECO:0000256" key="1">
    <source>
        <dbReference type="SAM" id="MobiDB-lite"/>
    </source>
</evidence>
<feature type="region of interest" description="Disordered" evidence="1">
    <location>
        <begin position="126"/>
        <end position="162"/>
    </location>
</feature>
<dbReference type="PANTHER" id="PTHR46532:SF11">
    <property type="entry name" value="DYNEIN AXONEMAL HEAVY CHAIN 12"/>
    <property type="match status" value="1"/>
</dbReference>
<dbReference type="Pfam" id="PF08385">
    <property type="entry name" value="DHC_N1"/>
    <property type="match status" value="3"/>
</dbReference>
<evidence type="ECO:0000313" key="3">
    <source>
        <dbReference type="EMBL" id="KAL1116913.1"/>
    </source>
</evidence>
<feature type="compositionally biased region" description="Polar residues" evidence="1">
    <location>
        <begin position="92"/>
        <end position="104"/>
    </location>
</feature>
<reference evidence="3 4" key="1">
    <citation type="submission" date="2024-07" db="EMBL/GenBank/DDBJ databases">
        <title>Chromosome-level genome assembly of the water stick insect Ranatra chinensis (Heteroptera: Nepidae).</title>
        <authorList>
            <person name="Liu X."/>
        </authorList>
    </citation>
    <scope>NUCLEOTIDE SEQUENCE [LARGE SCALE GENOMIC DNA]</scope>
    <source>
        <strain evidence="3">Cailab_2021Rc</strain>
        <tissue evidence="3">Muscle</tissue>
    </source>
</reference>
<keyword evidence="4" id="KW-1185">Reference proteome</keyword>
<protein>
    <recommendedName>
        <fullName evidence="2">Dynein heavy chain tail domain-containing protein</fullName>
    </recommendedName>
</protein>
<feature type="domain" description="Dynein heavy chain tail" evidence="2">
    <location>
        <begin position="452"/>
        <end position="557"/>
    </location>
</feature>
<name>A0ABD0YCY8_9HEMI</name>
<sequence>MTPEFDESSAGGEETTSAQQLLSRSRSQSEDMGEEEELLGEEEELLQLEEEMLEIAEEEEEKVVEEILGKDDDEEEEGSISPLVPVDFRRSTVASSGSKRSGTGSLRERSSKGSVTWKVYDDAGDEEGEADGEEMAYFSRQSIGRKATRRSRTSKDGLTSPPTVVETLSEEAMEGRVPSQPQFVPIKKIVEKTVLRPHLHIKFGVLNDQKVEEKTRYVYFIRRSIIPIPWMDYMAEAEAEMPHYIMVGCWNSDAITCFTRTLKLMVPYLCRALHEPPPLMGSVLKGLPGLRQDYDAEADKRQPTEAAFFVHSATIRRRALTLKRFIEREDGPMDKPTECSAENEPLKVTLEDVLYGKLGKKPSKRKEAFLKIRSSSYVDECIDAGKREDPGPEPMKEKYKNLIIFIGKKLVWYDRWANNRQWSKEMFDVPSIPQFNFHRPNLKKFVGDAEFVSRIEELARYWSSHIKEMLAKYKATKAIGESPFAELEYWHERTTELSPLVRQCGHRTVKIVSRFLRLTDSAAGRDLKDSLNEIKNYYEIARDNVTFLKNCRKEFKHRVHYPDLDVDKRTAWNPRTRLNELVGPNRFRLNAVFSCTDSVHMMCSALPDLVRNLRIMWVLSNHYGNEDTMLELVDRIVSTMVAKVTSTLELGKLFKRPIEEIIQLCDDARTLMAVWKSSYLEERHDIESTICQPRWEFDKGRLFRITDYIGKVASDLHYVSSVMKEFYDVFCEDYETAVVEGTSINAMSLRIRDLSRTIVAADFDVFNPDNLENWQAVMEWFDEEVLVVEDEALHLINNTFENLRCIYGGLSSLTRVTNRFRLIAVLGGAVWILSSVKALKLLLKFKYVETKPRIYNRLMTKFEAVMRHFIKEVCEIEEIFIRERLNPPLLRSHPPTAGRVFWCRLLFESIKLPLMYLKTIPEVQQTQTKTEAFRQYMELGLMMCQYEKGLVESWMAKEVPTISKVLHMPIIRLVQVRTREYSHFRSGLWLSGCGVSMNLACAFLVEQGEAEAPQTKRTRKKTKGAGLSAVICRGKRGRKKKENVFWAEEEDSGEGEGEVGERKKPKKMMELEAGDHQAYHAVEYSGAFDLKSEKDEYEEYDTEAGTGPLMPCPHGNQDYKAFLQRKREIKEVEDNCPEYRDENFDIRRQLKRKAEEMKDISDRSVQLKKEAVEEYEYFCQIDHAAGGNPSAEMIVIDAIETHDDYEKVFAEGDVKTWRPQRRRSQGATFVQADPGEETPVLSWFNRGYNRYIRGQDVWSTGMDIRLLIRRRTVEFLFAGEKGKVLTPNDLREDITWFEFIGKDMMAEHGLSFVVNTPTQLFDIIYEAELLDYLGFRLPKEVLEVGVLKTRLVPTVAHVQNMADYYTDLTMHMSKAEVTTLSYSS</sequence>
<dbReference type="InterPro" id="IPR013594">
    <property type="entry name" value="Dynein_heavy_tail"/>
</dbReference>
<organism evidence="3 4">
    <name type="scientific">Ranatra chinensis</name>
    <dbReference type="NCBI Taxonomy" id="642074"/>
    <lineage>
        <taxon>Eukaryota</taxon>
        <taxon>Metazoa</taxon>
        <taxon>Ecdysozoa</taxon>
        <taxon>Arthropoda</taxon>
        <taxon>Hexapoda</taxon>
        <taxon>Insecta</taxon>
        <taxon>Pterygota</taxon>
        <taxon>Neoptera</taxon>
        <taxon>Paraneoptera</taxon>
        <taxon>Hemiptera</taxon>
        <taxon>Heteroptera</taxon>
        <taxon>Panheteroptera</taxon>
        <taxon>Nepomorpha</taxon>
        <taxon>Nepidae</taxon>
        <taxon>Ranatrinae</taxon>
        <taxon>Ranatra</taxon>
    </lineage>
</organism>
<accession>A0ABD0YCY8</accession>
<dbReference type="Proteomes" id="UP001558652">
    <property type="component" value="Unassembled WGS sequence"/>
</dbReference>
<evidence type="ECO:0000259" key="2">
    <source>
        <dbReference type="Pfam" id="PF08385"/>
    </source>
</evidence>
<dbReference type="InterPro" id="IPR026983">
    <property type="entry name" value="DHC"/>
</dbReference>
<feature type="domain" description="Dynein heavy chain tail" evidence="2">
    <location>
        <begin position="835"/>
        <end position="979"/>
    </location>
</feature>
<comment type="caution">
    <text evidence="3">The sequence shown here is derived from an EMBL/GenBank/DDBJ whole genome shotgun (WGS) entry which is preliminary data.</text>
</comment>
<feature type="region of interest" description="Disordered" evidence="1">
    <location>
        <begin position="1"/>
        <end position="114"/>
    </location>
</feature>